<dbReference type="InterPro" id="IPR006059">
    <property type="entry name" value="SBP"/>
</dbReference>
<keyword evidence="2" id="KW-0813">Transport</keyword>
<evidence type="ECO:0000256" key="4">
    <source>
        <dbReference type="SAM" id="SignalP"/>
    </source>
</evidence>
<keyword evidence="3 4" id="KW-0732">Signal</keyword>
<evidence type="ECO:0000256" key="2">
    <source>
        <dbReference type="ARBA" id="ARBA00022448"/>
    </source>
</evidence>
<dbReference type="Proteomes" id="UP000004374">
    <property type="component" value="Unassembled WGS sequence"/>
</dbReference>
<dbReference type="EMBL" id="BAFK01000010">
    <property type="protein sequence ID" value="GAB59134.1"/>
    <property type="molecule type" value="Genomic_DNA"/>
</dbReference>
<dbReference type="STRING" id="562729.RNAN_2124"/>
<organism evidence="5 6">
    <name type="scientific">Rheinheimera nanhaiensis E407-8</name>
    <dbReference type="NCBI Taxonomy" id="562729"/>
    <lineage>
        <taxon>Bacteria</taxon>
        <taxon>Pseudomonadati</taxon>
        <taxon>Pseudomonadota</taxon>
        <taxon>Gammaproteobacteria</taxon>
        <taxon>Chromatiales</taxon>
        <taxon>Chromatiaceae</taxon>
        <taxon>Rheinheimera</taxon>
    </lineage>
</organism>
<dbReference type="PANTHER" id="PTHR30061">
    <property type="entry name" value="MALTOSE-BINDING PERIPLASMIC PROTEIN"/>
    <property type="match status" value="1"/>
</dbReference>
<dbReference type="GO" id="GO:0055052">
    <property type="term" value="C:ATP-binding cassette (ABC) transporter complex, substrate-binding subunit-containing"/>
    <property type="evidence" value="ECO:0007669"/>
    <property type="project" value="TreeGrafter"/>
</dbReference>
<dbReference type="GO" id="GO:1901982">
    <property type="term" value="F:maltose binding"/>
    <property type="evidence" value="ECO:0007669"/>
    <property type="project" value="TreeGrafter"/>
</dbReference>
<keyword evidence="6" id="KW-1185">Reference proteome</keyword>
<protein>
    <submittedName>
        <fullName evidence="5">Maltose/maltodextrin transport system substrate-binding protein</fullName>
    </submittedName>
</protein>
<reference evidence="5 6" key="1">
    <citation type="journal article" date="2012" name="J. Bacteriol.">
        <title>Genome Sequence of the Protease-Producing Bacterium Rheinheimera nanhaiensis E407-8T, Isolated from Deep-Sea Sediment of the South China Sea.</title>
        <authorList>
            <person name="Zhang X.-Y."/>
            <person name="Zhang Y.-J."/>
            <person name="Qin Q.-L."/>
            <person name="Xie B.-B."/>
            <person name="Chen X.-L."/>
            <person name="Zhou B.-C."/>
            <person name="Zhang Y.-Z."/>
        </authorList>
    </citation>
    <scope>NUCLEOTIDE SEQUENCE [LARGE SCALE GENOMIC DNA]</scope>
    <source>
        <strain evidence="5 6">E407-8</strain>
    </source>
</reference>
<dbReference type="SUPFAM" id="SSF53850">
    <property type="entry name" value="Periplasmic binding protein-like II"/>
    <property type="match status" value="1"/>
</dbReference>
<dbReference type="Gene3D" id="3.40.190.10">
    <property type="entry name" value="Periplasmic binding protein-like II"/>
    <property type="match status" value="2"/>
</dbReference>
<evidence type="ECO:0000256" key="3">
    <source>
        <dbReference type="ARBA" id="ARBA00022729"/>
    </source>
</evidence>
<accession>I1DYK6</accession>
<dbReference type="GO" id="GO:0042956">
    <property type="term" value="P:maltodextrin transmembrane transport"/>
    <property type="evidence" value="ECO:0007669"/>
    <property type="project" value="TreeGrafter"/>
</dbReference>
<dbReference type="PANTHER" id="PTHR30061:SF50">
    <property type="entry name" value="MALTOSE_MALTODEXTRIN-BINDING PERIPLASMIC PROTEIN"/>
    <property type="match status" value="1"/>
</dbReference>
<comment type="similarity">
    <text evidence="1">Belongs to the bacterial solute-binding protein 1 family.</text>
</comment>
<evidence type="ECO:0000313" key="6">
    <source>
        <dbReference type="Proteomes" id="UP000004374"/>
    </source>
</evidence>
<feature type="signal peptide" evidence="4">
    <location>
        <begin position="1"/>
        <end position="18"/>
    </location>
</feature>
<sequence>MRAILFCCILLISAGATAATQLNVWHMLKEMDNDFSLLATQFSAQHAEIDVSVQLLPNEELKAAVIRAKDQAVAPDIIIISSDNLGYAPLMHLSEVPAGLLDAQLAEPTLHALQFRQKTYAIPLFAGNHLLFLYNKQWVKQPVTQWQQLFEAHSHLAAKGVSTLALNYLEPYWFALFADLFGASLVQDDQVALNNGSMAQALEFYQQLVTSGVAQADCGYQCVSEAFYQGQYAYAINGTWALADAKARLGDNLGVAIFPTWQDHSIKPHASYIVMIFPHKALEGPKAGQIKEFVKYFSLPENLQRLAAKHYLIPYYQLADEVVPVTDPLYQQVLAQHQLSQLMPATEAMVSVWNAMQKGLLLHKAGTLTATEAAAFMQKVALRDQQLLAAGK</sequence>
<evidence type="ECO:0000313" key="5">
    <source>
        <dbReference type="EMBL" id="GAB59134.1"/>
    </source>
</evidence>
<feature type="chain" id="PRO_5003638780" evidence="4">
    <location>
        <begin position="19"/>
        <end position="392"/>
    </location>
</feature>
<dbReference type="Pfam" id="PF13416">
    <property type="entry name" value="SBP_bac_8"/>
    <property type="match status" value="1"/>
</dbReference>
<dbReference type="GO" id="GO:0015768">
    <property type="term" value="P:maltose transport"/>
    <property type="evidence" value="ECO:0007669"/>
    <property type="project" value="TreeGrafter"/>
</dbReference>
<name>I1DYK6_9GAMM</name>
<proteinExistence type="inferred from homology"/>
<evidence type="ECO:0000256" key="1">
    <source>
        <dbReference type="ARBA" id="ARBA00008520"/>
    </source>
</evidence>
<gene>
    <name evidence="5" type="primary">malE</name>
    <name evidence="5" type="ORF">RNAN_2124</name>
</gene>
<comment type="caution">
    <text evidence="5">The sequence shown here is derived from an EMBL/GenBank/DDBJ whole genome shotgun (WGS) entry which is preliminary data.</text>
</comment>
<dbReference type="AlphaFoldDB" id="I1DYK6"/>